<dbReference type="GO" id="GO:0071356">
    <property type="term" value="P:cellular response to tumor necrosis factor"/>
    <property type="evidence" value="ECO:0007669"/>
    <property type="project" value="Ensembl"/>
</dbReference>
<reference evidence="15 16" key="1">
    <citation type="journal article" date="2011" name="Nature">
        <title>A high-resolution map of human evolutionary constraint using 29 mammals.</title>
        <authorList>
            <person name="Lindblad-Toh K."/>
            <person name="Garber M."/>
            <person name="Zuk O."/>
            <person name="Lin M.F."/>
            <person name="Parker B.J."/>
            <person name="Washietl S."/>
            <person name="Kheradpour P."/>
            <person name="Ernst J."/>
            <person name="Jordan G."/>
            <person name="Mauceli E."/>
            <person name="Ward L.D."/>
            <person name="Lowe C.B."/>
            <person name="Holloway A.K."/>
            <person name="Clamp M."/>
            <person name="Gnerre S."/>
            <person name="Alfoldi J."/>
            <person name="Beal K."/>
            <person name="Chang J."/>
            <person name="Clawson H."/>
            <person name="Cuff J."/>
            <person name="Di Palma F."/>
            <person name="Fitzgerald S."/>
            <person name="Flicek P."/>
            <person name="Guttman M."/>
            <person name="Hubisz M.J."/>
            <person name="Jaffe D.B."/>
            <person name="Jungreis I."/>
            <person name="Kent W.J."/>
            <person name="Kostka D."/>
            <person name="Lara M."/>
            <person name="Martins A.L."/>
            <person name="Massingham T."/>
            <person name="Moltke I."/>
            <person name="Raney B.J."/>
            <person name="Rasmussen M.D."/>
            <person name="Robinson J."/>
            <person name="Stark A."/>
            <person name="Vilella A.J."/>
            <person name="Wen J."/>
            <person name="Xie X."/>
            <person name="Zody M.C."/>
            <person name="Baldwin J."/>
            <person name="Bloom T."/>
            <person name="Chin C.W."/>
            <person name="Heiman D."/>
            <person name="Nicol R."/>
            <person name="Nusbaum C."/>
            <person name="Young S."/>
            <person name="Wilkinson J."/>
            <person name="Worley K.C."/>
            <person name="Kovar C.L."/>
            <person name="Muzny D.M."/>
            <person name="Gibbs R.A."/>
            <person name="Cree A."/>
            <person name="Dihn H.H."/>
            <person name="Fowler G."/>
            <person name="Jhangiani S."/>
            <person name="Joshi V."/>
            <person name="Lee S."/>
            <person name="Lewis L.R."/>
            <person name="Nazareth L.V."/>
            <person name="Okwuonu G."/>
            <person name="Santibanez J."/>
            <person name="Warren W.C."/>
            <person name="Mardis E.R."/>
            <person name="Weinstock G.M."/>
            <person name="Wilson R.K."/>
            <person name="Delehaunty K."/>
            <person name="Dooling D."/>
            <person name="Fronik C."/>
            <person name="Fulton L."/>
            <person name="Fulton B."/>
            <person name="Graves T."/>
            <person name="Minx P."/>
            <person name="Sodergren E."/>
            <person name="Birney E."/>
            <person name="Margulies E.H."/>
            <person name="Herrero J."/>
            <person name="Green E.D."/>
            <person name="Haussler D."/>
            <person name="Siepel A."/>
            <person name="Goldman N."/>
            <person name="Pollard K.S."/>
            <person name="Pedersen J.S."/>
            <person name="Lander E.S."/>
            <person name="Kellis M."/>
        </authorList>
    </citation>
    <scope>NUCLEOTIDE SEQUENCE [LARGE SCALE GENOMIC DNA]</scope>
    <source>
        <strain evidence="15 16">Thorbecke inbred</strain>
    </source>
</reference>
<keyword evidence="8" id="KW-0812">Transmembrane</keyword>
<evidence type="ECO:0000313" key="16">
    <source>
        <dbReference type="Proteomes" id="UP000001811"/>
    </source>
</evidence>
<evidence type="ECO:0000256" key="4">
    <source>
        <dbReference type="ARBA" id="ARBA00022452"/>
    </source>
</evidence>
<dbReference type="GO" id="GO:0022829">
    <property type="term" value="F:wide pore channel activity"/>
    <property type="evidence" value="ECO:0007669"/>
    <property type="project" value="Ensembl"/>
</dbReference>
<accession>A0A5F9DGU1</accession>
<feature type="domain" description="Gasdermin PUB" evidence="14">
    <location>
        <begin position="347"/>
        <end position="535"/>
    </location>
</feature>
<organism evidence="15 16">
    <name type="scientific">Oryctolagus cuniculus</name>
    <name type="common">Rabbit</name>
    <dbReference type="NCBI Taxonomy" id="9986"/>
    <lineage>
        <taxon>Eukaryota</taxon>
        <taxon>Metazoa</taxon>
        <taxon>Chordata</taxon>
        <taxon>Craniata</taxon>
        <taxon>Vertebrata</taxon>
        <taxon>Euteleostomi</taxon>
        <taxon>Mammalia</taxon>
        <taxon>Eutheria</taxon>
        <taxon>Euarchontoglires</taxon>
        <taxon>Glires</taxon>
        <taxon>Lagomorpha</taxon>
        <taxon>Leporidae</taxon>
        <taxon>Oryctolagus</taxon>
    </lineage>
</organism>
<name>A0A5F9DGU1_RABIT</name>
<evidence type="ECO:0000256" key="12">
    <source>
        <dbReference type="SAM" id="MobiDB-lite"/>
    </source>
</evidence>
<keyword evidence="16" id="KW-1185">Reference proteome</keyword>
<evidence type="ECO:0000256" key="7">
    <source>
        <dbReference type="ARBA" id="ARBA00022590"/>
    </source>
</evidence>
<evidence type="ECO:0000313" key="15">
    <source>
        <dbReference type="Ensembl" id="ENSOCUP00000045404.1"/>
    </source>
</evidence>
<evidence type="ECO:0000256" key="5">
    <source>
        <dbReference type="ARBA" id="ARBA00022475"/>
    </source>
</evidence>
<evidence type="ECO:0000256" key="9">
    <source>
        <dbReference type="ARBA" id="ARBA00023136"/>
    </source>
</evidence>
<comment type="subcellular location">
    <subcellularLocation>
        <location evidence="2">Cell membrane</location>
        <topology evidence="2">Multi-pass membrane protein</topology>
    </subcellularLocation>
    <subcellularLocation>
        <location evidence="1">Cytoplasm</location>
        <location evidence="1">Cytosol</location>
    </subcellularLocation>
</comment>
<dbReference type="AlphaFoldDB" id="A0A5F9DGU1"/>
<dbReference type="InParanoid" id="A0A5F9DGU1"/>
<protein>
    <submittedName>
        <fullName evidence="15">Gasdermin E</fullName>
    </submittedName>
</protein>
<comment type="similarity">
    <text evidence="3">Belongs to the gasdermin family.</text>
</comment>
<dbReference type="EMBL" id="AAGW02035986">
    <property type="status" value="NOT_ANNOTATED_CDS"/>
    <property type="molecule type" value="Genomic_DNA"/>
</dbReference>
<feature type="region of interest" description="Disordered" evidence="12">
    <location>
        <begin position="60"/>
        <end position="105"/>
    </location>
</feature>
<evidence type="ECO:0000256" key="3">
    <source>
        <dbReference type="ARBA" id="ARBA00009279"/>
    </source>
</evidence>
<evidence type="ECO:0000256" key="6">
    <source>
        <dbReference type="ARBA" id="ARBA00022490"/>
    </source>
</evidence>
<evidence type="ECO:0000256" key="2">
    <source>
        <dbReference type="ARBA" id="ARBA00004651"/>
    </source>
</evidence>
<dbReference type="GO" id="GO:0043410">
    <property type="term" value="P:positive regulation of MAPK cascade"/>
    <property type="evidence" value="ECO:0007669"/>
    <property type="project" value="Ensembl"/>
</dbReference>
<keyword evidence="9" id="KW-0472">Membrane</keyword>
<evidence type="ECO:0000256" key="8">
    <source>
        <dbReference type="ARBA" id="ARBA00022692"/>
    </source>
</evidence>
<dbReference type="EMBL" id="AAGW02035985">
    <property type="status" value="NOT_ANNOTATED_CDS"/>
    <property type="molecule type" value="Genomic_DNA"/>
</dbReference>
<feature type="domain" description="Gasdermin pore forming" evidence="13">
    <location>
        <begin position="136"/>
        <end position="312"/>
    </location>
</feature>
<dbReference type="Ensembl" id="ENSOCUT00000055490.1">
    <property type="protein sequence ID" value="ENSOCUP00000045404.1"/>
    <property type="gene ID" value="ENSOCUG00000006691.4"/>
</dbReference>
<keyword evidence="11" id="KW-0449">Lipoprotein</keyword>
<proteinExistence type="inferred from homology"/>
<dbReference type="GO" id="GO:0005546">
    <property type="term" value="F:phosphatidylinositol-4,5-bisphosphate binding"/>
    <property type="evidence" value="ECO:0007669"/>
    <property type="project" value="Ensembl"/>
</dbReference>
<sequence>MVEGGPLGLSQLGHEATAPDYTPLLLAPAAQTERGEVRSLRAELTFVPVRPSTWIPTAARARESLEGSPASTRRARPAASGGRGRTQVRAGAASALPEPPVQAQPSARCSCDLASAGRQARGLGARGCPARSGGRAVVVESDFVKYEGKFENHVSGSVETALGRIKLNVGGKGLVESQSSFGTLRKQEVDLQQLIRNSVDRTIKRSHPLLRYLLERRGEVLCVLTQKIVTTQKCVISEHVQMEESCGGALGIHTKTVQVSASEDGNVVKDSNVVLEIPTATTIAYGVIELYVRLDGQFEFCLLRGKHGGFEHESRVDPVYLDLPAFRESASVDVPDAGHGASPQGGPLHVLQQATLLLERNFHPFVALPAQRRTALRGLLHTVLLDEELLAALEQVCDGVIGSLWPPLGTQSLVAELKPPQQQHLEAFLSLVGCRIQGGSPGAGGEVSDPQLFATAHFLVSALAEMPDAAALLGTCCELQIVPVLCRLLRTLSDGGVSDLGDPALAPLMDTDTFEVAQRLFALADISLQRLQSSVHGAILKDPHVFPLILYISLSGLCALGGQCL</sequence>
<dbReference type="STRING" id="9986.ENSOCUP00000045404"/>
<keyword evidence="4" id="KW-1134">Transmembrane beta strand</keyword>
<dbReference type="Pfam" id="PF17708">
    <property type="entry name" value="Gasdermin_C"/>
    <property type="match status" value="1"/>
</dbReference>
<dbReference type="Pfam" id="PF04598">
    <property type="entry name" value="Gasdermin"/>
    <property type="match status" value="1"/>
</dbReference>
<dbReference type="GeneTree" id="ENSGT00940000155880"/>
<dbReference type="PANTHER" id="PTHR15207:SF1">
    <property type="entry name" value="GASDERMIN-E"/>
    <property type="match status" value="1"/>
</dbReference>
<dbReference type="Proteomes" id="UP000001811">
    <property type="component" value="Chromosome 10"/>
</dbReference>
<dbReference type="GO" id="GO:1901612">
    <property type="term" value="F:cardiolipin binding"/>
    <property type="evidence" value="ECO:0007669"/>
    <property type="project" value="Ensembl"/>
</dbReference>
<evidence type="ECO:0000256" key="11">
    <source>
        <dbReference type="ARBA" id="ARBA00023288"/>
    </source>
</evidence>
<dbReference type="InterPro" id="IPR041263">
    <property type="entry name" value="Gasdermin_PUB"/>
</dbReference>
<dbReference type="Bgee" id="ENSOCUG00000006691">
    <property type="expression patterns" value="Expressed in testis and 17 other cell types or tissues"/>
</dbReference>
<dbReference type="GO" id="GO:0005886">
    <property type="term" value="C:plasma membrane"/>
    <property type="evidence" value="ECO:0007669"/>
    <property type="project" value="UniProtKB-SubCell"/>
</dbReference>
<dbReference type="GO" id="GO:2001244">
    <property type="term" value="P:positive regulation of intrinsic apoptotic signaling pathway"/>
    <property type="evidence" value="ECO:0007669"/>
    <property type="project" value="Ensembl"/>
</dbReference>
<dbReference type="GO" id="GO:0002839">
    <property type="term" value="P:positive regulation of immune response to tumor cell"/>
    <property type="evidence" value="ECO:0007669"/>
    <property type="project" value="Ensembl"/>
</dbReference>
<dbReference type="InterPro" id="IPR042377">
    <property type="entry name" value="GSDME"/>
</dbReference>
<dbReference type="PANTHER" id="PTHR15207">
    <property type="entry name" value="NONSYNDROMIC HEARING IMPAIRMENT PROTEIN"/>
    <property type="match status" value="1"/>
</dbReference>
<dbReference type="GO" id="GO:0141201">
    <property type="term" value="P:pyroptotic cell death"/>
    <property type="evidence" value="ECO:0007669"/>
    <property type="project" value="Ensembl"/>
</dbReference>
<keyword evidence="7" id="KW-1210">Necrosis</keyword>
<reference evidence="15" key="3">
    <citation type="submission" date="2025-09" db="UniProtKB">
        <authorList>
            <consortium name="Ensembl"/>
        </authorList>
    </citation>
    <scope>IDENTIFICATION</scope>
    <source>
        <strain evidence="15">Thorbecke</strain>
    </source>
</reference>
<keyword evidence="5" id="KW-1003">Cell membrane</keyword>
<dbReference type="GO" id="GO:0098586">
    <property type="term" value="P:cellular response to virus"/>
    <property type="evidence" value="ECO:0007669"/>
    <property type="project" value="Ensembl"/>
</dbReference>
<evidence type="ECO:0000256" key="10">
    <source>
        <dbReference type="ARBA" id="ARBA00023139"/>
    </source>
</evidence>
<evidence type="ECO:0000256" key="1">
    <source>
        <dbReference type="ARBA" id="ARBA00004514"/>
    </source>
</evidence>
<evidence type="ECO:0000259" key="14">
    <source>
        <dbReference type="Pfam" id="PF17708"/>
    </source>
</evidence>
<dbReference type="GO" id="GO:0005829">
    <property type="term" value="C:cytosol"/>
    <property type="evidence" value="ECO:0007669"/>
    <property type="project" value="UniProtKB-SubCell"/>
</dbReference>
<dbReference type="FunCoup" id="A0A5F9DGU1">
    <property type="interactions" value="170"/>
</dbReference>
<keyword evidence="10" id="KW-0564">Palmitate</keyword>
<gene>
    <name evidence="15" type="primary">GSDME</name>
</gene>
<evidence type="ECO:0000259" key="13">
    <source>
        <dbReference type="Pfam" id="PF04598"/>
    </source>
</evidence>
<keyword evidence="6" id="KW-0963">Cytoplasm</keyword>
<dbReference type="InterPro" id="IPR040460">
    <property type="entry name" value="Gasdermin_pore"/>
</dbReference>
<feature type="compositionally biased region" description="Low complexity" evidence="12">
    <location>
        <begin position="67"/>
        <end position="80"/>
    </location>
</feature>
<dbReference type="GO" id="GO:0008285">
    <property type="term" value="P:negative regulation of cell population proliferation"/>
    <property type="evidence" value="ECO:0007669"/>
    <property type="project" value="Ensembl"/>
</dbReference>
<reference evidence="15" key="2">
    <citation type="submission" date="2025-08" db="UniProtKB">
        <authorList>
            <consortium name="Ensembl"/>
        </authorList>
    </citation>
    <scope>IDENTIFICATION</scope>
    <source>
        <strain evidence="15">Thorbecke</strain>
    </source>
</reference>